<reference evidence="1 2" key="1">
    <citation type="submission" date="2018-03" db="EMBL/GenBank/DDBJ databases">
        <title>Aquarubrobacter algicola gen. nov., sp. nov., a novel actinobacterium isolated from shallow eutrophic lake during the end of cyanobacterial harmful algal blooms.</title>
        <authorList>
            <person name="Chun S.J."/>
        </authorList>
    </citation>
    <scope>NUCLEOTIDE SEQUENCE [LARGE SCALE GENOMIC DNA]</scope>
    <source>
        <strain evidence="1 2">Seoho-28</strain>
    </source>
</reference>
<dbReference type="InterPro" id="IPR023393">
    <property type="entry name" value="START-like_dom_sf"/>
</dbReference>
<dbReference type="Pfam" id="PF10604">
    <property type="entry name" value="Polyketide_cyc2"/>
    <property type="match status" value="1"/>
</dbReference>
<evidence type="ECO:0000313" key="2">
    <source>
        <dbReference type="Proteomes" id="UP000240739"/>
    </source>
</evidence>
<comment type="caution">
    <text evidence="1">The sequence shown here is derived from an EMBL/GenBank/DDBJ whole genome shotgun (WGS) entry which is preliminary data.</text>
</comment>
<dbReference type="EMBL" id="PYYB01000001">
    <property type="protein sequence ID" value="PTL60163.1"/>
    <property type="molecule type" value="Genomic_DNA"/>
</dbReference>
<protein>
    <recommendedName>
        <fullName evidence="3">SRPBCC family protein</fullName>
    </recommendedName>
</protein>
<dbReference type="InterPro" id="IPR019587">
    <property type="entry name" value="Polyketide_cyclase/dehydratase"/>
</dbReference>
<name>A0A2T4ULL8_9ACTN</name>
<dbReference type="AlphaFoldDB" id="A0A2T4ULL8"/>
<gene>
    <name evidence="1" type="ORF">C7Y72_11190</name>
</gene>
<proteinExistence type="predicted"/>
<dbReference type="Proteomes" id="UP000240739">
    <property type="component" value="Unassembled WGS sequence"/>
</dbReference>
<accession>A0A2T4ULL8</accession>
<dbReference type="Gene3D" id="3.30.530.20">
    <property type="match status" value="1"/>
</dbReference>
<evidence type="ECO:0008006" key="3">
    <source>
        <dbReference type="Google" id="ProtNLM"/>
    </source>
</evidence>
<dbReference type="CDD" id="cd07812">
    <property type="entry name" value="SRPBCC"/>
    <property type="match status" value="1"/>
</dbReference>
<organism evidence="1 2">
    <name type="scientific">Paraconexibacter algicola</name>
    <dbReference type="NCBI Taxonomy" id="2133960"/>
    <lineage>
        <taxon>Bacteria</taxon>
        <taxon>Bacillati</taxon>
        <taxon>Actinomycetota</taxon>
        <taxon>Thermoleophilia</taxon>
        <taxon>Solirubrobacterales</taxon>
        <taxon>Paraconexibacteraceae</taxon>
        <taxon>Paraconexibacter</taxon>
    </lineage>
</organism>
<dbReference type="OrthoDB" id="3681637at2"/>
<dbReference type="RefSeq" id="WP_107568808.1">
    <property type="nucleotide sequence ID" value="NZ_PYYB01000001.1"/>
</dbReference>
<dbReference type="SUPFAM" id="SSF55961">
    <property type="entry name" value="Bet v1-like"/>
    <property type="match status" value="1"/>
</dbReference>
<keyword evidence="2" id="KW-1185">Reference proteome</keyword>
<sequence>MSSSEVRVSIDLPAPPRAVWDVVMDPERLADWVSIHKKLKGHDAVPPRTGATMEQVLVLRGAPFTVKWELVACEDAARAEWHGRGPARSHAETEYVLTPIDGGAATRFDYRNDFKAPLGPLGSVASRALVGGVPEREALASLDALKALLER</sequence>
<evidence type="ECO:0000313" key="1">
    <source>
        <dbReference type="EMBL" id="PTL60163.1"/>
    </source>
</evidence>